<dbReference type="EMBL" id="JACSIT010000120">
    <property type="protein sequence ID" value="MBC6995250.1"/>
    <property type="molecule type" value="Genomic_DNA"/>
</dbReference>
<accession>A0A923PJK5</accession>
<keyword evidence="2" id="KW-1185">Reference proteome</keyword>
<name>A0A923PJK5_9BACT</name>
<sequence>MLLNLTNHPSTRWSEKQLAAAREAYGEVQDLPFPSIPSEASTEEVEVLAEQYLEKVLEASPTAVHLQGEFTFVYALALRLQRLNIPIVASTSERTVEEREGEKIVRFNFVQFRAYPLP</sequence>
<proteinExistence type="predicted"/>
<comment type="caution">
    <text evidence="1">The sequence shown here is derived from an EMBL/GenBank/DDBJ whole genome shotgun (WGS) entry which is preliminary data.</text>
</comment>
<protein>
    <submittedName>
        <fullName evidence="1">CRISPR-associated protein</fullName>
    </submittedName>
</protein>
<dbReference type="RefSeq" id="WP_187467296.1">
    <property type="nucleotide sequence ID" value="NZ_JACSIT010000120.1"/>
</dbReference>
<organism evidence="1 2">
    <name type="scientific">Neolewinella lacunae</name>
    <dbReference type="NCBI Taxonomy" id="1517758"/>
    <lineage>
        <taxon>Bacteria</taxon>
        <taxon>Pseudomonadati</taxon>
        <taxon>Bacteroidota</taxon>
        <taxon>Saprospiria</taxon>
        <taxon>Saprospirales</taxon>
        <taxon>Lewinellaceae</taxon>
        <taxon>Neolewinella</taxon>
    </lineage>
</organism>
<dbReference type="AlphaFoldDB" id="A0A923PJK5"/>
<evidence type="ECO:0000313" key="2">
    <source>
        <dbReference type="Proteomes" id="UP000650081"/>
    </source>
</evidence>
<dbReference type="Proteomes" id="UP000650081">
    <property type="component" value="Unassembled WGS sequence"/>
</dbReference>
<evidence type="ECO:0000313" key="1">
    <source>
        <dbReference type="EMBL" id="MBC6995250.1"/>
    </source>
</evidence>
<gene>
    <name evidence="1" type="ORF">H9S92_13810</name>
</gene>
<reference evidence="1" key="1">
    <citation type="submission" date="2020-08" db="EMBL/GenBank/DDBJ databases">
        <title>Lewinella bacteria from marine environments.</title>
        <authorList>
            <person name="Zhong Y."/>
        </authorList>
    </citation>
    <scope>NUCLEOTIDE SEQUENCE</scope>
    <source>
        <strain evidence="1">KCTC 42187</strain>
    </source>
</reference>